<gene>
    <name evidence="1" type="ORF">SIN8267_02041</name>
</gene>
<name>A0ABN8EHN4_9GAMM</name>
<dbReference type="Proteomes" id="UP000838100">
    <property type="component" value="Unassembled WGS sequence"/>
</dbReference>
<reference evidence="1" key="1">
    <citation type="submission" date="2021-12" db="EMBL/GenBank/DDBJ databases">
        <authorList>
            <person name="Rodrigo-Torres L."/>
            <person name="Arahal R. D."/>
            <person name="Lucena T."/>
        </authorList>
    </citation>
    <scope>NUCLEOTIDE SEQUENCE</scope>
    <source>
        <strain evidence="1">CECT 8267</strain>
    </source>
</reference>
<sequence>MILCLTLSLSLGSLCGYLYGQQKYLSPDRHLGYWQGTTINRFSQQEVISVLSLHVSKDNIKFSLNNSLPDYPEAGNLTLDSDAEILKLTQNRFDLRLSNREIHGKQGIDRAVGGHFHSLNSLISFQLWAIDDNTLLLSAAHTEEQIPIVLIIRRIH</sequence>
<evidence type="ECO:0000313" key="2">
    <source>
        <dbReference type="Proteomes" id="UP000838100"/>
    </source>
</evidence>
<organism evidence="1 2">
    <name type="scientific">Sinobacterium norvegicum</name>
    <dbReference type="NCBI Taxonomy" id="1641715"/>
    <lineage>
        <taxon>Bacteria</taxon>
        <taxon>Pseudomonadati</taxon>
        <taxon>Pseudomonadota</taxon>
        <taxon>Gammaproteobacteria</taxon>
        <taxon>Cellvibrionales</taxon>
        <taxon>Spongiibacteraceae</taxon>
        <taxon>Sinobacterium</taxon>
    </lineage>
</organism>
<keyword evidence="2" id="KW-1185">Reference proteome</keyword>
<accession>A0ABN8EHN4</accession>
<dbReference type="EMBL" id="CAKLPX010000002">
    <property type="protein sequence ID" value="CAH0991926.1"/>
    <property type="molecule type" value="Genomic_DNA"/>
</dbReference>
<protein>
    <submittedName>
        <fullName evidence="1">Uncharacterized protein</fullName>
    </submittedName>
</protein>
<comment type="caution">
    <text evidence="1">The sequence shown here is derived from an EMBL/GenBank/DDBJ whole genome shotgun (WGS) entry which is preliminary data.</text>
</comment>
<evidence type="ECO:0000313" key="1">
    <source>
        <dbReference type="EMBL" id="CAH0991926.1"/>
    </source>
</evidence>
<proteinExistence type="predicted"/>